<dbReference type="EMBL" id="ML121604">
    <property type="protein sequence ID" value="RPB18914.1"/>
    <property type="molecule type" value="Genomic_DNA"/>
</dbReference>
<dbReference type="GO" id="GO:0010181">
    <property type="term" value="F:FMN binding"/>
    <property type="evidence" value="ECO:0007669"/>
    <property type="project" value="TreeGrafter"/>
</dbReference>
<dbReference type="InParanoid" id="A0A3N4L7N1"/>
<dbReference type="OrthoDB" id="1532798at2759"/>
<evidence type="ECO:0000256" key="1">
    <source>
        <dbReference type="ARBA" id="ARBA00022993"/>
    </source>
</evidence>
<accession>A0A3N4L7N1</accession>
<name>A0A3N4L7N1_9PEZI</name>
<dbReference type="PANTHER" id="PTHR14359">
    <property type="entry name" value="HOMO-OLIGOMERIC FLAVIN CONTAINING CYS DECARBOXYLASE FAMILY"/>
    <property type="match status" value="1"/>
</dbReference>
<comment type="similarity">
    <text evidence="2">Belongs to the HFCD (homooligomeric flavin containing Cys decarboxylase) superfamily.</text>
</comment>
<organism evidence="4 5">
    <name type="scientific">Terfezia boudieri ATCC MYA-4762</name>
    <dbReference type="NCBI Taxonomy" id="1051890"/>
    <lineage>
        <taxon>Eukaryota</taxon>
        <taxon>Fungi</taxon>
        <taxon>Dikarya</taxon>
        <taxon>Ascomycota</taxon>
        <taxon>Pezizomycotina</taxon>
        <taxon>Pezizomycetes</taxon>
        <taxon>Pezizales</taxon>
        <taxon>Pezizaceae</taxon>
        <taxon>Terfezia</taxon>
    </lineage>
</organism>
<dbReference type="Proteomes" id="UP000267821">
    <property type="component" value="Unassembled WGS sequence"/>
</dbReference>
<protein>
    <submittedName>
        <fullName evidence="4">Flavo protein</fullName>
    </submittedName>
</protein>
<evidence type="ECO:0000259" key="3">
    <source>
        <dbReference type="Pfam" id="PF02441"/>
    </source>
</evidence>
<dbReference type="GO" id="GO:0071513">
    <property type="term" value="C:phosphopantothenoylcysteine decarboxylase complex"/>
    <property type="evidence" value="ECO:0007669"/>
    <property type="project" value="TreeGrafter"/>
</dbReference>
<evidence type="ECO:0000313" key="5">
    <source>
        <dbReference type="Proteomes" id="UP000267821"/>
    </source>
</evidence>
<dbReference type="GO" id="GO:0004633">
    <property type="term" value="F:phosphopantothenoylcysteine decarboxylase activity"/>
    <property type="evidence" value="ECO:0007669"/>
    <property type="project" value="TreeGrafter"/>
</dbReference>
<dbReference type="SUPFAM" id="SSF52507">
    <property type="entry name" value="Homo-oligomeric flavin-containing Cys decarboxylases, HFCD"/>
    <property type="match status" value="1"/>
</dbReference>
<dbReference type="AlphaFoldDB" id="A0A3N4L7N1"/>
<dbReference type="InterPro" id="IPR003382">
    <property type="entry name" value="Flavoprotein"/>
</dbReference>
<dbReference type="GO" id="GO:0015937">
    <property type="term" value="P:coenzyme A biosynthetic process"/>
    <property type="evidence" value="ECO:0007669"/>
    <property type="project" value="UniProtKB-KW"/>
</dbReference>
<evidence type="ECO:0000256" key="2">
    <source>
        <dbReference type="ARBA" id="ARBA00038350"/>
    </source>
</evidence>
<gene>
    <name evidence="4" type="ORF">L211DRAFT_795401</name>
</gene>
<keyword evidence="5" id="KW-1185">Reference proteome</keyword>
<dbReference type="STRING" id="1051890.A0A3N4L7N1"/>
<reference evidence="4 5" key="1">
    <citation type="journal article" date="2018" name="Nat. Ecol. Evol.">
        <title>Pezizomycetes genomes reveal the molecular basis of ectomycorrhizal truffle lifestyle.</title>
        <authorList>
            <person name="Murat C."/>
            <person name="Payen T."/>
            <person name="Noel B."/>
            <person name="Kuo A."/>
            <person name="Morin E."/>
            <person name="Chen J."/>
            <person name="Kohler A."/>
            <person name="Krizsan K."/>
            <person name="Balestrini R."/>
            <person name="Da Silva C."/>
            <person name="Montanini B."/>
            <person name="Hainaut M."/>
            <person name="Levati E."/>
            <person name="Barry K.W."/>
            <person name="Belfiori B."/>
            <person name="Cichocki N."/>
            <person name="Clum A."/>
            <person name="Dockter R.B."/>
            <person name="Fauchery L."/>
            <person name="Guy J."/>
            <person name="Iotti M."/>
            <person name="Le Tacon F."/>
            <person name="Lindquist E.A."/>
            <person name="Lipzen A."/>
            <person name="Malagnac F."/>
            <person name="Mello A."/>
            <person name="Molinier V."/>
            <person name="Miyauchi S."/>
            <person name="Poulain J."/>
            <person name="Riccioni C."/>
            <person name="Rubini A."/>
            <person name="Sitrit Y."/>
            <person name="Splivallo R."/>
            <person name="Traeger S."/>
            <person name="Wang M."/>
            <person name="Zifcakova L."/>
            <person name="Wipf D."/>
            <person name="Zambonelli A."/>
            <person name="Paolocci F."/>
            <person name="Nowrousian M."/>
            <person name="Ottonello S."/>
            <person name="Baldrian P."/>
            <person name="Spatafora J.W."/>
            <person name="Henrissat B."/>
            <person name="Nagy L.G."/>
            <person name="Aury J.M."/>
            <person name="Wincker P."/>
            <person name="Grigoriev I.V."/>
            <person name="Bonfante P."/>
            <person name="Martin F.M."/>
        </authorList>
    </citation>
    <scope>NUCLEOTIDE SEQUENCE [LARGE SCALE GENOMIC DNA]</scope>
    <source>
        <strain evidence="4 5">ATCC MYA-4762</strain>
    </source>
</reference>
<dbReference type="Gene3D" id="3.40.50.1950">
    <property type="entry name" value="Flavin prenyltransferase-like"/>
    <property type="match status" value="1"/>
</dbReference>
<evidence type="ECO:0000313" key="4">
    <source>
        <dbReference type="EMBL" id="RPB18914.1"/>
    </source>
</evidence>
<feature type="domain" description="Flavoprotein" evidence="3">
    <location>
        <begin position="22"/>
        <end position="190"/>
    </location>
</feature>
<dbReference type="InterPro" id="IPR036551">
    <property type="entry name" value="Flavin_trans-like"/>
</dbReference>
<keyword evidence="1" id="KW-0173">Coenzyme A biosynthesis</keyword>
<dbReference type="Pfam" id="PF02441">
    <property type="entry name" value="Flavoprotein"/>
    <property type="match status" value="1"/>
</dbReference>
<sequence length="239" mass="26445">MDHGDNNTQFVAPGPSTPFSKKHLLLACTGSTAAVMLPEMLSALTPYSAQLEINIILTPSCLHFLPDSLTRPSPGVVIPRQYPIVSNAWTNNDEWVKWAEIGDPVLHIELRKWADMLAIAPLTADFLAMMVNGFANGLLGGVVRAWDVEKRIVVAPAMNTFMWQHPMTEDHMNELRNRFRWVHVLEPAEERLACGGAGTGAQTQWWEVVRYLVQELGLKGQASEGLMDLTRSRGEGSGT</sequence>
<dbReference type="PANTHER" id="PTHR14359:SF6">
    <property type="entry name" value="PHOSPHOPANTOTHENOYLCYSTEINE DECARBOXYLASE"/>
    <property type="match status" value="1"/>
</dbReference>
<proteinExistence type="inferred from homology"/>